<proteinExistence type="predicted"/>
<dbReference type="PANTHER" id="PTHR11669:SF8">
    <property type="entry name" value="DNA POLYMERASE III SUBUNIT DELTA"/>
    <property type="match status" value="1"/>
</dbReference>
<organism evidence="1 2">
    <name type="scientific">Tepidicaulis marinus</name>
    <dbReference type="NCBI Taxonomy" id="1333998"/>
    <lineage>
        <taxon>Bacteria</taxon>
        <taxon>Pseudomonadati</taxon>
        <taxon>Pseudomonadota</taxon>
        <taxon>Alphaproteobacteria</taxon>
        <taxon>Hyphomicrobiales</taxon>
        <taxon>Parvibaculaceae</taxon>
        <taxon>Tepidicaulis</taxon>
    </lineage>
</organism>
<accession>A0A081BFD6</accession>
<dbReference type="NCBIfam" id="NF005677">
    <property type="entry name" value="PRK07471.1"/>
    <property type="match status" value="1"/>
</dbReference>
<comment type="caution">
    <text evidence="1">The sequence shown here is derived from an EMBL/GenBank/DDBJ whole genome shotgun (WGS) entry which is preliminary data.</text>
</comment>
<dbReference type="InterPro" id="IPR027417">
    <property type="entry name" value="P-loop_NTPase"/>
</dbReference>
<name>A0A081BFD6_9HYPH</name>
<reference evidence="1 2" key="1">
    <citation type="submission" date="2014-07" db="EMBL/GenBank/DDBJ databases">
        <title>Tepidicaulis marinum gen. nov., sp. nov., a novel marine bacterium denitrifying nitrate to nitrous oxide strictly under microaerobic conditions.</title>
        <authorList>
            <person name="Takeuchi M."/>
            <person name="Yamagishi T."/>
            <person name="Kamagata Y."/>
            <person name="Oshima K."/>
            <person name="Hattori M."/>
            <person name="Katayama T."/>
            <person name="Hanada S."/>
            <person name="Tamaki H."/>
            <person name="Marumo K."/>
            <person name="Maeda H."/>
            <person name="Nedachi M."/>
            <person name="Iwasaki W."/>
            <person name="Suwa Y."/>
            <person name="Sakata S."/>
        </authorList>
    </citation>
    <scope>NUCLEOTIDE SEQUENCE [LARGE SCALE GENOMIC DNA]</scope>
    <source>
        <strain evidence="1 2">MA2</strain>
    </source>
</reference>
<evidence type="ECO:0000313" key="1">
    <source>
        <dbReference type="EMBL" id="GAK46754.1"/>
    </source>
</evidence>
<dbReference type="GO" id="GO:0009360">
    <property type="term" value="C:DNA polymerase III complex"/>
    <property type="evidence" value="ECO:0007669"/>
    <property type="project" value="TreeGrafter"/>
</dbReference>
<dbReference type="GO" id="GO:0006261">
    <property type="term" value="P:DNA-templated DNA replication"/>
    <property type="evidence" value="ECO:0007669"/>
    <property type="project" value="TreeGrafter"/>
</dbReference>
<dbReference type="SUPFAM" id="SSF52540">
    <property type="entry name" value="P-loop containing nucleoside triphosphate hydrolases"/>
    <property type="match status" value="1"/>
</dbReference>
<gene>
    <name evidence="1" type="ORF">M2A_3253</name>
</gene>
<evidence type="ECO:0000313" key="2">
    <source>
        <dbReference type="Proteomes" id="UP000028702"/>
    </source>
</evidence>
<dbReference type="InterPro" id="IPR050238">
    <property type="entry name" value="DNA_Rep/Repair_Clamp_Loader"/>
</dbReference>
<dbReference type="EMBL" id="BBIO01000027">
    <property type="protein sequence ID" value="GAK46754.1"/>
    <property type="molecule type" value="Genomic_DNA"/>
</dbReference>
<dbReference type="Pfam" id="PF13177">
    <property type="entry name" value="DNA_pol3_delta2"/>
    <property type="match status" value="1"/>
</dbReference>
<dbReference type="Proteomes" id="UP000028702">
    <property type="component" value="Unassembled WGS sequence"/>
</dbReference>
<dbReference type="PANTHER" id="PTHR11669">
    <property type="entry name" value="REPLICATION FACTOR C / DNA POLYMERASE III GAMMA-TAU SUBUNIT"/>
    <property type="match status" value="1"/>
</dbReference>
<dbReference type="AlphaFoldDB" id="A0A081BFD6"/>
<dbReference type="RefSeq" id="WP_045449692.1">
    <property type="nucleotide sequence ID" value="NZ_BBIO01000027.1"/>
</dbReference>
<sequence>MSELPEADRQGDLPAPRETSELIGQEKAEAAFLDAYMSGRLHHAWLLTGPKGVGKATLAYRMARFILKYGDAETAKAMGATSLQMDEADPAFRQIAGLGHTDLLLLRRPADEKTKKLKTVIPVEEVRRTAGFFGKSAGGGGWRVAIVDSADEMNANAANALLKVLEEPPSKSLFLLISHQPGRLLPTIRSRCRKLALTPLAPEAIDRILAHHAPDLSPEQAALVAALSEGSAGRALSIAAAGGIELYTQMMTVLSSLPRLDIKALHAFADMAARRGQDDKFDMALELLGDWAARLVRTLSQGPDSTTLPREGELAARIGPRTGQSGGLDRWVEVWEKIGAMAARANALNTDRKLVILNAFSLIEAASRGLTVRA</sequence>
<dbReference type="Gene3D" id="3.40.50.300">
    <property type="entry name" value="P-loop containing nucleotide triphosphate hydrolases"/>
    <property type="match status" value="1"/>
</dbReference>
<dbReference type="eggNOG" id="COG0470">
    <property type="taxonomic scope" value="Bacteria"/>
</dbReference>
<dbReference type="STRING" id="1333998.M2A_3253"/>
<protein>
    <submittedName>
        <fullName evidence="1">DNA replication ATPase</fullName>
    </submittedName>
</protein>
<keyword evidence="2" id="KW-1185">Reference proteome</keyword>